<dbReference type="Proteomes" id="UP000247498">
    <property type="component" value="Unassembled WGS sequence"/>
</dbReference>
<keyword evidence="2" id="KW-0813">Transport</keyword>
<dbReference type="AlphaFoldDB" id="A0A2V0NLM6"/>
<dbReference type="PROSITE" id="PS50166">
    <property type="entry name" value="IMPORTIN_B_NT"/>
    <property type="match status" value="1"/>
</dbReference>
<dbReference type="Pfam" id="PF03810">
    <property type="entry name" value="IBN_N"/>
    <property type="match status" value="1"/>
</dbReference>
<dbReference type="EMBL" id="BDRX01000004">
    <property type="protein sequence ID" value="GBF88334.1"/>
    <property type="molecule type" value="Genomic_DNA"/>
</dbReference>
<protein>
    <submittedName>
        <fullName evidence="6">Importin</fullName>
    </submittedName>
</protein>
<feature type="region of interest" description="Disordered" evidence="4">
    <location>
        <begin position="975"/>
        <end position="1012"/>
    </location>
</feature>
<dbReference type="GO" id="GO:0005829">
    <property type="term" value="C:cytosol"/>
    <property type="evidence" value="ECO:0007669"/>
    <property type="project" value="TreeGrafter"/>
</dbReference>
<dbReference type="Gene3D" id="1.25.10.10">
    <property type="entry name" value="Leucine-rich Repeat Variant"/>
    <property type="match status" value="1"/>
</dbReference>
<feature type="region of interest" description="Disordered" evidence="4">
    <location>
        <begin position="316"/>
        <end position="336"/>
    </location>
</feature>
<dbReference type="FunCoup" id="A0A2V0NLM6">
    <property type="interactions" value="1944"/>
</dbReference>
<dbReference type="PANTHER" id="PTHR10997:SF9">
    <property type="entry name" value="IMPORTIN-9"/>
    <property type="match status" value="1"/>
</dbReference>
<organism evidence="6 7">
    <name type="scientific">Raphidocelis subcapitata</name>
    <dbReference type="NCBI Taxonomy" id="307507"/>
    <lineage>
        <taxon>Eukaryota</taxon>
        <taxon>Viridiplantae</taxon>
        <taxon>Chlorophyta</taxon>
        <taxon>core chlorophytes</taxon>
        <taxon>Chlorophyceae</taxon>
        <taxon>CS clade</taxon>
        <taxon>Sphaeropleales</taxon>
        <taxon>Selenastraceae</taxon>
        <taxon>Raphidocelis</taxon>
    </lineage>
</organism>
<dbReference type="PANTHER" id="PTHR10997">
    <property type="entry name" value="IMPORTIN-7, 8, 11"/>
    <property type="match status" value="1"/>
</dbReference>
<feature type="compositionally biased region" description="Gly residues" evidence="4">
    <location>
        <begin position="990"/>
        <end position="1012"/>
    </location>
</feature>
<dbReference type="InParanoid" id="A0A2V0NLM6"/>
<evidence type="ECO:0000313" key="7">
    <source>
        <dbReference type="Proteomes" id="UP000247498"/>
    </source>
</evidence>
<evidence type="ECO:0000256" key="4">
    <source>
        <dbReference type="SAM" id="MobiDB-lite"/>
    </source>
</evidence>
<sequence length="1089" mass="110134">MDPQQLLQLLSASLDGSDPVARRAAEEQLQAAARAPGFAPLLAHAALEGSLPLPLRQLAAVLLKNTCAKRWQEGERGFEPPQLSDADKARVRDQLPAGLAAPQSKLRTAAGAAIAAIYNFDGDSGWPGLIELLVAAVRQRGDPNLVAGALRCLCLMAQDLDEERKPALLADLSGALHGIVGAEAGGLAAGGGGGGGEAGAGGAPLVRMALRIMAELVAGLELVEAGADARRRQRAARDAMAPLVGPWVDVIGGVLALPFDGAARHLWGCKLEALRLLQLLIKFFPKHMEGAMPGVMAAAWRMMAAGAQLHQELSVEGEDGDDEAPAGDDGPDEEGPLRLETVISQMFELLLTLSGSPRYQRLLVPALPDLAALCVSYSQMSAAQEEAWAGDPNALIADEESEFVGPRPSAELLIDQLVEEMGAPALEAAVAAVKRRLAEADEAAARGAPKWYRLREAALLVLGNLLAAADGAPARDARARAEACAVLDSVLQRELRPDAIAAVGGDDEGAGDGPFLPSAWPSSPPPCAGLLVGRALWLGAKAQPIASEAQKQALLQAAALGVAGPLPVAAKVGACRALAELAPALPKPSLQPALPGIYSGLLALLRESTEETAHLVLGTLAALVQVDTEVAAQHVMQLAGPVLEVWSANVADPLVSDEGLDVLRALAACPRCLPQLAQHAIPLLTQVIQQPRAQPPMLVEGSLNLLEVLAQPHAPEVAAAVARAALGPCAALLAATDDPSEAAAATALVVRLLRTGGANVLQWGPPGNGPDAVRALLLSCALRLLSPQIPDGCSAAAGDLLLALLRSLGACPPELVAAAAAKLASGPSPRVAAGLVPFFSALALADARALLDLLASTSVDAPDGAGGPGGRASALAAALPPLLEAAPDVAGGLATRRAAAALGALLQQRAHPALAALSVRGAPLEAAGGARVTRSAARRQGGLQYAQVPAAAKMVHVLGALLSAAEEDDAWAAAGLGAGDWDDDDDDSDGGGSEASGAGRGGGGADALGGGLGGGGGAFEDEVLERSAAGTPLPEDPEDAADPLAALPLRDVVRAALSPVAAAEPALVRAALEGMPRAHARAVAALLGP</sequence>
<dbReference type="InterPro" id="IPR016024">
    <property type="entry name" value="ARM-type_fold"/>
</dbReference>
<dbReference type="InterPro" id="IPR001494">
    <property type="entry name" value="Importin-beta_N"/>
</dbReference>
<dbReference type="GO" id="GO:0006606">
    <property type="term" value="P:protein import into nucleus"/>
    <property type="evidence" value="ECO:0007669"/>
    <property type="project" value="TreeGrafter"/>
</dbReference>
<dbReference type="OrthoDB" id="431626at2759"/>
<dbReference type="GO" id="GO:0031267">
    <property type="term" value="F:small GTPase binding"/>
    <property type="evidence" value="ECO:0007669"/>
    <property type="project" value="InterPro"/>
</dbReference>
<reference evidence="6 7" key="1">
    <citation type="journal article" date="2018" name="Sci. Rep.">
        <title>Raphidocelis subcapitata (=Pseudokirchneriella subcapitata) provides an insight into genome evolution and environmental adaptations in the Sphaeropleales.</title>
        <authorList>
            <person name="Suzuki S."/>
            <person name="Yamaguchi H."/>
            <person name="Nakajima N."/>
            <person name="Kawachi M."/>
        </authorList>
    </citation>
    <scope>NUCLEOTIDE SEQUENCE [LARGE SCALE GENOMIC DNA]</scope>
    <source>
        <strain evidence="6 7">NIES-35</strain>
    </source>
</reference>
<dbReference type="SUPFAM" id="SSF48371">
    <property type="entry name" value="ARM repeat"/>
    <property type="match status" value="1"/>
</dbReference>
<dbReference type="GO" id="GO:0005635">
    <property type="term" value="C:nuclear envelope"/>
    <property type="evidence" value="ECO:0007669"/>
    <property type="project" value="TreeGrafter"/>
</dbReference>
<dbReference type="SMART" id="SM00913">
    <property type="entry name" value="IBN_N"/>
    <property type="match status" value="1"/>
</dbReference>
<evidence type="ECO:0000259" key="5">
    <source>
        <dbReference type="PROSITE" id="PS50166"/>
    </source>
</evidence>
<accession>A0A2V0NLM6</accession>
<proteinExistence type="predicted"/>
<dbReference type="InterPro" id="IPR011989">
    <property type="entry name" value="ARM-like"/>
</dbReference>
<keyword evidence="7" id="KW-1185">Reference proteome</keyword>
<keyword evidence="3" id="KW-0539">Nucleus</keyword>
<evidence type="ECO:0000256" key="3">
    <source>
        <dbReference type="ARBA" id="ARBA00023242"/>
    </source>
</evidence>
<comment type="caution">
    <text evidence="6">The sequence shown here is derived from an EMBL/GenBank/DDBJ whole genome shotgun (WGS) entry which is preliminary data.</text>
</comment>
<gene>
    <name evidence="6" type="ORF">Rsub_01046</name>
</gene>
<feature type="compositionally biased region" description="Acidic residues" evidence="4">
    <location>
        <begin position="980"/>
        <end position="989"/>
    </location>
</feature>
<evidence type="ECO:0000256" key="1">
    <source>
        <dbReference type="ARBA" id="ARBA00004123"/>
    </source>
</evidence>
<evidence type="ECO:0000256" key="2">
    <source>
        <dbReference type="ARBA" id="ARBA00022448"/>
    </source>
</evidence>
<feature type="domain" description="Importin N-terminal" evidence="5">
    <location>
        <begin position="25"/>
        <end position="101"/>
    </location>
</feature>
<comment type="subcellular location">
    <subcellularLocation>
        <location evidence="1">Nucleus</location>
    </subcellularLocation>
</comment>
<feature type="region of interest" description="Disordered" evidence="4">
    <location>
        <begin position="1025"/>
        <end position="1044"/>
    </location>
</feature>
<evidence type="ECO:0000313" key="6">
    <source>
        <dbReference type="EMBL" id="GBF88334.1"/>
    </source>
</evidence>
<feature type="compositionally biased region" description="Acidic residues" evidence="4">
    <location>
        <begin position="316"/>
        <end position="334"/>
    </location>
</feature>
<name>A0A2V0NLM6_9CHLO</name>
<dbReference type="STRING" id="307507.A0A2V0NLM6"/>